<keyword evidence="2" id="KW-1185">Reference proteome</keyword>
<dbReference type="Proteomes" id="UP000193560">
    <property type="component" value="Unassembled WGS sequence"/>
</dbReference>
<accession>A0A1X2IS12</accession>
<dbReference type="AlphaFoldDB" id="A0A1X2IS12"/>
<name>A0A1X2IS12_9FUNG</name>
<sequence length="161" mass="19190">MQIKLNRSQSNPNCAFFSSWFQTLNTQEKEQALFHLQYNPHGCYKYDYLSEPVLAYIIQQDDIENDTKRRHYFCPPSPNQPASWAMQEHTHEYHTRLSRLEHMLECACVNPRMIWKYSFAKSFVLGNGSLLCEEDVVRRIQDSEEEWRLLSRTLKRRLGAL</sequence>
<proteinExistence type="predicted"/>
<evidence type="ECO:0000313" key="1">
    <source>
        <dbReference type="EMBL" id="ORZ21330.1"/>
    </source>
</evidence>
<dbReference type="OrthoDB" id="2217005at2759"/>
<dbReference type="STRING" id="90262.A0A1X2IS12"/>
<reference evidence="1 2" key="1">
    <citation type="submission" date="2016-07" db="EMBL/GenBank/DDBJ databases">
        <title>Pervasive Adenine N6-methylation of Active Genes in Fungi.</title>
        <authorList>
            <consortium name="DOE Joint Genome Institute"/>
            <person name="Mondo S.J."/>
            <person name="Dannebaum R.O."/>
            <person name="Kuo R.C."/>
            <person name="Labutti K."/>
            <person name="Haridas S."/>
            <person name="Kuo A."/>
            <person name="Salamov A."/>
            <person name="Ahrendt S.R."/>
            <person name="Lipzen A."/>
            <person name="Sullivan W."/>
            <person name="Andreopoulos W.B."/>
            <person name="Clum A."/>
            <person name="Lindquist E."/>
            <person name="Daum C."/>
            <person name="Ramamoorthy G.K."/>
            <person name="Gryganskyi A."/>
            <person name="Culley D."/>
            <person name="Magnuson J.K."/>
            <person name="James T.Y."/>
            <person name="O'Malley M.A."/>
            <person name="Stajich J.E."/>
            <person name="Spatafora J.W."/>
            <person name="Visel A."/>
            <person name="Grigoriev I.V."/>
        </authorList>
    </citation>
    <scope>NUCLEOTIDE SEQUENCE [LARGE SCALE GENOMIC DNA]</scope>
    <source>
        <strain evidence="1 2">NRRL 1336</strain>
    </source>
</reference>
<dbReference type="EMBL" id="MCGE01000005">
    <property type="protein sequence ID" value="ORZ21330.1"/>
    <property type="molecule type" value="Genomic_DNA"/>
</dbReference>
<organism evidence="1 2">
    <name type="scientific">Absidia repens</name>
    <dbReference type="NCBI Taxonomy" id="90262"/>
    <lineage>
        <taxon>Eukaryota</taxon>
        <taxon>Fungi</taxon>
        <taxon>Fungi incertae sedis</taxon>
        <taxon>Mucoromycota</taxon>
        <taxon>Mucoromycotina</taxon>
        <taxon>Mucoromycetes</taxon>
        <taxon>Mucorales</taxon>
        <taxon>Cunninghamellaceae</taxon>
        <taxon>Absidia</taxon>
    </lineage>
</organism>
<protein>
    <submittedName>
        <fullName evidence="1">Uncharacterized protein</fullName>
    </submittedName>
</protein>
<gene>
    <name evidence="1" type="ORF">BCR42DRAFT_407321</name>
</gene>
<comment type="caution">
    <text evidence="1">The sequence shown here is derived from an EMBL/GenBank/DDBJ whole genome shotgun (WGS) entry which is preliminary data.</text>
</comment>
<evidence type="ECO:0000313" key="2">
    <source>
        <dbReference type="Proteomes" id="UP000193560"/>
    </source>
</evidence>